<protein>
    <submittedName>
        <fullName evidence="1">Uncharacterized protein</fullName>
    </submittedName>
</protein>
<dbReference type="EMBL" id="JAIWYP010000013">
    <property type="protein sequence ID" value="KAH3717255.1"/>
    <property type="molecule type" value="Genomic_DNA"/>
</dbReference>
<reference evidence="1" key="1">
    <citation type="journal article" date="2019" name="bioRxiv">
        <title>The Genome of the Zebra Mussel, Dreissena polymorpha: A Resource for Invasive Species Research.</title>
        <authorList>
            <person name="McCartney M.A."/>
            <person name="Auch B."/>
            <person name="Kono T."/>
            <person name="Mallez S."/>
            <person name="Zhang Y."/>
            <person name="Obille A."/>
            <person name="Becker A."/>
            <person name="Abrahante J.E."/>
            <person name="Garbe J."/>
            <person name="Badalamenti J.P."/>
            <person name="Herman A."/>
            <person name="Mangelson H."/>
            <person name="Liachko I."/>
            <person name="Sullivan S."/>
            <person name="Sone E.D."/>
            <person name="Koren S."/>
            <person name="Silverstein K.A.T."/>
            <person name="Beckman K.B."/>
            <person name="Gohl D.M."/>
        </authorList>
    </citation>
    <scope>NUCLEOTIDE SEQUENCE</scope>
    <source>
        <strain evidence="1">Duluth1</strain>
        <tissue evidence="1">Whole animal</tissue>
    </source>
</reference>
<gene>
    <name evidence="1" type="ORF">DPMN_060037</name>
</gene>
<dbReference type="AlphaFoldDB" id="A0A9D4C552"/>
<evidence type="ECO:0000313" key="2">
    <source>
        <dbReference type="Proteomes" id="UP000828390"/>
    </source>
</evidence>
<comment type="caution">
    <text evidence="1">The sequence shown here is derived from an EMBL/GenBank/DDBJ whole genome shotgun (WGS) entry which is preliminary data.</text>
</comment>
<accession>A0A9D4C552</accession>
<dbReference type="Proteomes" id="UP000828390">
    <property type="component" value="Unassembled WGS sequence"/>
</dbReference>
<feature type="non-terminal residue" evidence="1">
    <location>
        <position position="1"/>
    </location>
</feature>
<evidence type="ECO:0000313" key="1">
    <source>
        <dbReference type="EMBL" id="KAH3717255.1"/>
    </source>
</evidence>
<reference evidence="1" key="2">
    <citation type="submission" date="2020-11" db="EMBL/GenBank/DDBJ databases">
        <authorList>
            <person name="McCartney M.A."/>
            <person name="Auch B."/>
            <person name="Kono T."/>
            <person name="Mallez S."/>
            <person name="Becker A."/>
            <person name="Gohl D.M."/>
            <person name="Silverstein K.A.T."/>
            <person name="Koren S."/>
            <person name="Bechman K.B."/>
            <person name="Herman A."/>
            <person name="Abrahante J.E."/>
            <person name="Garbe J."/>
        </authorList>
    </citation>
    <scope>NUCLEOTIDE SEQUENCE</scope>
    <source>
        <strain evidence="1">Duluth1</strain>
        <tissue evidence="1">Whole animal</tissue>
    </source>
</reference>
<name>A0A9D4C552_DREPO</name>
<organism evidence="1 2">
    <name type="scientific">Dreissena polymorpha</name>
    <name type="common">Zebra mussel</name>
    <name type="synonym">Mytilus polymorpha</name>
    <dbReference type="NCBI Taxonomy" id="45954"/>
    <lineage>
        <taxon>Eukaryota</taxon>
        <taxon>Metazoa</taxon>
        <taxon>Spiralia</taxon>
        <taxon>Lophotrochozoa</taxon>
        <taxon>Mollusca</taxon>
        <taxon>Bivalvia</taxon>
        <taxon>Autobranchia</taxon>
        <taxon>Heteroconchia</taxon>
        <taxon>Euheterodonta</taxon>
        <taxon>Imparidentia</taxon>
        <taxon>Neoheterodontei</taxon>
        <taxon>Myida</taxon>
        <taxon>Dreissenoidea</taxon>
        <taxon>Dreissenidae</taxon>
        <taxon>Dreissena</taxon>
    </lineage>
</organism>
<keyword evidence="2" id="KW-1185">Reference proteome</keyword>
<proteinExistence type="predicted"/>
<sequence>VTGHAMSGHRSLTGPVTGQAVTGLVTGHRSLTGPVTGHVMTDPVTGFRSVPQTVPVTVDVDAAAFLL</sequence>